<evidence type="ECO:0000313" key="2">
    <source>
        <dbReference type="Proteomes" id="UP000070121"/>
    </source>
</evidence>
<accession>A0A135SG90</accession>
<reference evidence="1 2" key="1">
    <citation type="submission" date="2014-02" db="EMBL/GenBank/DDBJ databases">
        <title>The genome sequence of Colletotrichum salicis CBS 607.94.</title>
        <authorList>
            <person name="Baroncelli R."/>
            <person name="Thon M.R."/>
        </authorList>
    </citation>
    <scope>NUCLEOTIDE SEQUENCE [LARGE SCALE GENOMIC DNA]</scope>
    <source>
        <strain evidence="1 2">CBS 607.94</strain>
    </source>
</reference>
<gene>
    <name evidence="1" type="ORF">CSAL01_00388</name>
</gene>
<proteinExistence type="predicted"/>
<dbReference type="AlphaFoldDB" id="A0A135SG90"/>
<sequence length="196" mass="22108">MPPSLLIFSRANSPTLYFNMCNFEEYGFMCSYSKVLPLTLCHFVRGNGLPCHGVSVLRTYWHQSVDCDDCIIKAVGKDYLHYFNKHNTHIDHPWCLRAQRVVSLATALKTRDELLRDGHDEVAKIAATRAQRTQETIDDLARETTPTSETPESAVAIDKNQKDFRVSGEMALAAGNCIYQYRLCIGSETRGPAAYI</sequence>
<organism evidence="1 2">
    <name type="scientific">Colletotrichum salicis</name>
    <dbReference type="NCBI Taxonomy" id="1209931"/>
    <lineage>
        <taxon>Eukaryota</taxon>
        <taxon>Fungi</taxon>
        <taxon>Dikarya</taxon>
        <taxon>Ascomycota</taxon>
        <taxon>Pezizomycotina</taxon>
        <taxon>Sordariomycetes</taxon>
        <taxon>Hypocreomycetidae</taxon>
        <taxon>Glomerellales</taxon>
        <taxon>Glomerellaceae</taxon>
        <taxon>Colletotrichum</taxon>
        <taxon>Colletotrichum acutatum species complex</taxon>
    </lineage>
</organism>
<name>A0A135SG90_9PEZI</name>
<comment type="caution">
    <text evidence="1">The sequence shown here is derived from an EMBL/GenBank/DDBJ whole genome shotgun (WGS) entry which is preliminary data.</text>
</comment>
<evidence type="ECO:0000313" key="1">
    <source>
        <dbReference type="EMBL" id="KXH34807.1"/>
    </source>
</evidence>
<dbReference type="EMBL" id="JFFI01002402">
    <property type="protein sequence ID" value="KXH34807.1"/>
    <property type="molecule type" value="Genomic_DNA"/>
</dbReference>
<dbReference type="Proteomes" id="UP000070121">
    <property type="component" value="Unassembled WGS sequence"/>
</dbReference>
<protein>
    <submittedName>
        <fullName evidence="1">Uncharacterized protein</fullName>
    </submittedName>
</protein>
<keyword evidence="2" id="KW-1185">Reference proteome</keyword>